<dbReference type="Proteomes" id="UP001595858">
    <property type="component" value="Unassembled WGS sequence"/>
</dbReference>
<reference evidence="2" key="1">
    <citation type="journal article" date="2019" name="Int. J. Syst. Evol. Microbiol.">
        <title>The Global Catalogue of Microorganisms (GCM) 10K type strain sequencing project: providing services to taxonomists for standard genome sequencing and annotation.</title>
        <authorList>
            <consortium name="The Broad Institute Genomics Platform"/>
            <consortium name="The Broad Institute Genome Sequencing Center for Infectious Disease"/>
            <person name="Wu L."/>
            <person name="Ma J."/>
        </authorList>
    </citation>
    <scope>NUCLEOTIDE SEQUENCE [LARGE SCALE GENOMIC DNA]</scope>
    <source>
        <strain evidence="2">CGMCC 4.7304</strain>
    </source>
</reference>
<gene>
    <name evidence="1" type="ORF">ACFPCZ_14910</name>
</gene>
<keyword evidence="2" id="KW-1185">Reference proteome</keyword>
<protein>
    <submittedName>
        <fullName evidence="1">Uncharacterized protein</fullName>
    </submittedName>
</protein>
<dbReference type="EMBL" id="JBHSIY010000011">
    <property type="protein sequence ID" value="MFC4867924.1"/>
    <property type="molecule type" value="Genomic_DNA"/>
</dbReference>
<accession>A0ABV9SP93</accession>
<proteinExistence type="predicted"/>
<name>A0ABV9SP93_9ACTN</name>
<sequence length="102" mass="11346">MVHRRRRGRRGRRRRAVVVHRLWIPVAADGSGDYLVVDQRPSALRGRLGVADHEEGCRFSQHPAWASVPALLSMTSTALETGGELDGCAPFVDSGELDWDIR</sequence>
<comment type="caution">
    <text evidence="1">The sequence shown here is derived from an EMBL/GenBank/DDBJ whole genome shotgun (WGS) entry which is preliminary data.</text>
</comment>
<organism evidence="1 2">
    <name type="scientific">Streptomonospora arabica</name>
    <dbReference type="NCBI Taxonomy" id="412417"/>
    <lineage>
        <taxon>Bacteria</taxon>
        <taxon>Bacillati</taxon>
        <taxon>Actinomycetota</taxon>
        <taxon>Actinomycetes</taxon>
        <taxon>Streptosporangiales</taxon>
        <taxon>Nocardiopsidaceae</taxon>
        <taxon>Streptomonospora</taxon>
    </lineage>
</organism>
<evidence type="ECO:0000313" key="2">
    <source>
        <dbReference type="Proteomes" id="UP001595858"/>
    </source>
</evidence>
<evidence type="ECO:0000313" key="1">
    <source>
        <dbReference type="EMBL" id="MFC4867924.1"/>
    </source>
</evidence>
<dbReference type="RefSeq" id="WP_344141600.1">
    <property type="nucleotide sequence ID" value="NZ_BAAAQI010000003.1"/>
</dbReference>